<reference evidence="1 2" key="1">
    <citation type="journal article" date="2022" name="Genome Biol. Evol.">
        <title>The Spruce Budworm Genome: Reconstructing the Evolutionary History of Antifreeze Proteins.</title>
        <authorList>
            <person name="Beliveau C."/>
            <person name="Gagne P."/>
            <person name="Picq S."/>
            <person name="Vernygora O."/>
            <person name="Keeling C.I."/>
            <person name="Pinkney K."/>
            <person name="Doucet D."/>
            <person name="Wen F."/>
            <person name="Johnston J.S."/>
            <person name="Maaroufi H."/>
            <person name="Boyle B."/>
            <person name="Laroche J."/>
            <person name="Dewar K."/>
            <person name="Juretic N."/>
            <person name="Blackburn G."/>
            <person name="Nisole A."/>
            <person name="Brunet B."/>
            <person name="Brandao M."/>
            <person name="Lumley L."/>
            <person name="Duan J."/>
            <person name="Quan G."/>
            <person name="Lucarotti C.J."/>
            <person name="Roe A.D."/>
            <person name="Sperling F.A.H."/>
            <person name="Levesque R.C."/>
            <person name="Cusson M."/>
        </authorList>
    </citation>
    <scope>NUCLEOTIDE SEQUENCE [LARGE SCALE GENOMIC DNA]</scope>
    <source>
        <strain evidence="1">Glfc:IPQL:Cfum</strain>
    </source>
</reference>
<proteinExistence type="predicted"/>
<accession>A0ACC0JRL4</accession>
<organism evidence="1 2">
    <name type="scientific">Choristoneura fumiferana</name>
    <name type="common">Spruce budworm moth</name>
    <name type="synonym">Archips fumiferana</name>
    <dbReference type="NCBI Taxonomy" id="7141"/>
    <lineage>
        <taxon>Eukaryota</taxon>
        <taxon>Metazoa</taxon>
        <taxon>Ecdysozoa</taxon>
        <taxon>Arthropoda</taxon>
        <taxon>Hexapoda</taxon>
        <taxon>Insecta</taxon>
        <taxon>Pterygota</taxon>
        <taxon>Neoptera</taxon>
        <taxon>Endopterygota</taxon>
        <taxon>Lepidoptera</taxon>
        <taxon>Glossata</taxon>
        <taxon>Ditrysia</taxon>
        <taxon>Tortricoidea</taxon>
        <taxon>Tortricidae</taxon>
        <taxon>Tortricinae</taxon>
        <taxon>Choristoneura</taxon>
    </lineage>
</organism>
<evidence type="ECO:0000313" key="2">
    <source>
        <dbReference type="Proteomes" id="UP001064048"/>
    </source>
</evidence>
<gene>
    <name evidence="1" type="ORF">MSG28_014484</name>
</gene>
<keyword evidence="2" id="KW-1185">Reference proteome</keyword>
<sequence>MTSNINQQSCHRLRIYYIVPVTRFLNSPLTLSKYSERIVVAKPAKSSEGGLTRRESGRFGRRVASKVVVYRLASVGRGPRVVYPGERHSLRAMHAAKHYEATLLHFLHENLIRKETSVAKVAKTEPYVVSPCLPVGPRLTFLEIIKR</sequence>
<dbReference type="EMBL" id="CM046126">
    <property type="protein sequence ID" value="KAI8426801.1"/>
    <property type="molecule type" value="Genomic_DNA"/>
</dbReference>
<dbReference type="Proteomes" id="UP001064048">
    <property type="component" value="Chromosome 26"/>
</dbReference>
<name>A0ACC0JRL4_CHOFU</name>
<protein>
    <submittedName>
        <fullName evidence="1">Uncharacterized protein</fullName>
    </submittedName>
</protein>
<comment type="caution">
    <text evidence="1">The sequence shown here is derived from an EMBL/GenBank/DDBJ whole genome shotgun (WGS) entry which is preliminary data.</text>
</comment>
<evidence type="ECO:0000313" key="1">
    <source>
        <dbReference type="EMBL" id="KAI8426801.1"/>
    </source>
</evidence>